<dbReference type="InterPro" id="IPR029787">
    <property type="entry name" value="Nucleotide_cyclase"/>
</dbReference>
<dbReference type="EMBL" id="CP000249">
    <property type="protein sequence ID" value="ABD10867.1"/>
    <property type="molecule type" value="Genomic_DNA"/>
</dbReference>
<dbReference type="AlphaFoldDB" id="Q2JCX5"/>
<name>Q2JCX5_FRACC</name>
<dbReference type="CDD" id="cd01949">
    <property type="entry name" value="GGDEF"/>
    <property type="match status" value="1"/>
</dbReference>
<dbReference type="PANTHER" id="PTHR45138:SF9">
    <property type="entry name" value="DIGUANYLATE CYCLASE DGCM-RELATED"/>
    <property type="match status" value="1"/>
</dbReference>
<evidence type="ECO:0000256" key="2">
    <source>
        <dbReference type="SAM" id="Phobius"/>
    </source>
</evidence>
<dbReference type="GO" id="GO:1902201">
    <property type="term" value="P:negative regulation of bacterial-type flagellum-dependent cell motility"/>
    <property type="evidence" value="ECO:0007669"/>
    <property type="project" value="TreeGrafter"/>
</dbReference>
<dbReference type="STRING" id="106370.Francci3_1491"/>
<feature type="transmembrane region" description="Helical" evidence="2">
    <location>
        <begin position="151"/>
        <end position="171"/>
    </location>
</feature>
<feature type="compositionally biased region" description="Low complexity" evidence="1">
    <location>
        <begin position="40"/>
        <end position="68"/>
    </location>
</feature>
<accession>Q2JCX5</accession>
<dbReference type="eggNOG" id="COG3706">
    <property type="taxonomic scope" value="Bacteria"/>
</dbReference>
<protein>
    <submittedName>
        <fullName evidence="4">Diguanylate cyclase (GGDEF domain)</fullName>
    </submittedName>
</protein>
<dbReference type="Pfam" id="PF00990">
    <property type="entry name" value="GGDEF"/>
    <property type="match status" value="1"/>
</dbReference>
<dbReference type="SUPFAM" id="SSF55073">
    <property type="entry name" value="Nucleotide cyclase"/>
    <property type="match status" value="1"/>
</dbReference>
<keyword evidence="2" id="KW-0812">Transmembrane</keyword>
<dbReference type="HOGENOM" id="CLU_000445_11_0_11"/>
<evidence type="ECO:0000313" key="5">
    <source>
        <dbReference type="Proteomes" id="UP000001937"/>
    </source>
</evidence>
<feature type="transmembrane region" description="Helical" evidence="2">
    <location>
        <begin position="191"/>
        <end position="214"/>
    </location>
</feature>
<reference evidence="4 5" key="1">
    <citation type="journal article" date="2007" name="Genome Res.">
        <title>Genome characteristics of facultatively symbiotic Frankia sp. strains reflect host range and host plant biogeography.</title>
        <authorList>
            <person name="Normand P."/>
            <person name="Lapierre P."/>
            <person name="Tisa L.S."/>
            <person name="Gogarten J.P."/>
            <person name="Alloisio N."/>
            <person name="Bagnarol E."/>
            <person name="Bassi C.A."/>
            <person name="Berry A.M."/>
            <person name="Bickhart D.M."/>
            <person name="Choisne N."/>
            <person name="Couloux A."/>
            <person name="Cournoyer B."/>
            <person name="Cruveiller S."/>
            <person name="Daubin V."/>
            <person name="Demange N."/>
            <person name="Francino M.P."/>
            <person name="Goltsman E."/>
            <person name="Huang Y."/>
            <person name="Kopp O.R."/>
            <person name="Labarre L."/>
            <person name="Lapidus A."/>
            <person name="Lavire C."/>
            <person name="Marechal J."/>
            <person name="Martinez M."/>
            <person name="Mastronunzio J.E."/>
            <person name="Mullin B.C."/>
            <person name="Niemann J."/>
            <person name="Pujic P."/>
            <person name="Rawnsley T."/>
            <person name="Rouy Z."/>
            <person name="Schenowitz C."/>
            <person name="Sellstedt A."/>
            <person name="Tavares F."/>
            <person name="Tomkins J.P."/>
            <person name="Vallenet D."/>
            <person name="Valverde C."/>
            <person name="Wall L.G."/>
            <person name="Wang Y."/>
            <person name="Medigue C."/>
            <person name="Benson D.R."/>
        </authorList>
    </citation>
    <scope>NUCLEOTIDE SEQUENCE [LARGE SCALE GENOMIC DNA]</scope>
    <source>
        <strain evidence="5">DSM 45818 / CECT 9043 / CcI3</strain>
    </source>
</reference>
<dbReference type="GO" id="GO:0005886">
    <property type="term" value="C:plasma membrane"/>
    <property type="evidence" value="ECO:0007669"/>
    <property type="project" value="TreeGrafter"/>
</dbReference>
<feature type="transmembrane region" description="Helical" evidence="2">
    <location>
        <begin position="258"/>
        <end position="278"/>
    </location>
</feature>
<dbReference type="PANTHER" id="PTHR45138">
    <property type="entry name" value="REGULATORY COMPONENTS OF SENSORY TRANSDUCTION SYSTEM"/>
    <property type="match status" value="1"/>
</dbReference>
<dbReference type="KEGG" id="fra:Francci3_1491"/>
<dbReference type="InterPro" id="IPR043128">
    <property type="entry name" value="Rev_trsase/Diguanyl_cyclase"/>
</dbReference>
<dbReference type="SMART" id="SM00267">
    <property type="entry name" value="GGDEF"/>
    <property type="match status" value="1"/>
</dbReference>
<proteinExistence type="predicted"/>
<keyword evidence="2" id="KW-1133">Transmembrane helix</keyword>
<evidence type="ECO:0000259" key="3">
    <source>
        <dbReference type="PROSITE" id="PS50887"/>
    </source>
</evidence>
<feature type="transmembrane region" description="Helical" evidence="2">
    <location>
        <begin position="226"/>
        <end position="246"/>
    </location>
</feature>
<gene>
    <name evidence="4" type="ordered locus">Francci3_1491</name>
</gene>
<feature type="transmembrane region" description="Helical" evidence="2">
    <location>
        <begin position="122"/>
        <end position="144"/>
    </location>
</feature>
<organism evidence="4 5">
    <name type="scientific">Frankia casuarinae (strain DSM 45818 / CECT 9043 / HFP020203 / CcI3)</name>
    <dbReference type="NCBI Taxonomy" id="106370"/>
    <lineage>
        <taxon>Bacteria</taxon>
        <taxon>Bacillati</taxon>
        <taxon>Actinomycetota</taxon>
        <taxon>Actinomycetes</taxon>
        <taxon>Frankiales</taxon>
        <taxon>Frankiaceae</taxon>
        <taxon>Frankia</taxon>
    </lineage>
</organism>
<dbReference type="InterPro" id="IPR050469">
    <property type="entry name" value="Diguanylate_Cyclase"/>
</dbReference>
<dbReference type="Gene3D" id="3.30.70.270">
    <property type="match status" value="1"/>
</dbReference>
<dbReference type="PROSITE" id="PS50887">
    <property type="entry name" value="GGDEF"/>
    <property type="match status" value="1"/>
</dbReference>
<dbReference type="InterPro" id="IPR000160">
    <property type="entry name" value="GGDEF_dom"/>
</dbReference>
<keyword evidence="5" id="KW-1185">Reference proteome</keyword>
<dbReference type="FunFam" id="3.30.70.270:FF:000001">
    <property type="entry name" value="Diguanylate cyclase domain protein"/>
    <property type="match status" value="1"/>
</dbReference>
<evidence type="ECO:0000256" key="1">
    <source>
        <dbReference type="SAM" id="MobiDB-lite"/>
    </source>
</evidence>
<keyword evidence="2" id="KW-0472">Membrane</keyword>
<dbReference type="Proteomes" id="UP000001937">
    <property type="component" value="Chromosome"/>
</dbReference>
<sequence>MDKNEEGHPPMPLRIRLARGAGSVLVGTLRRGWRRVRGVTTRGAGTTARTGRGAARGEASAPPASAEPVGPWMIGPPPLGPYLAGPYLAGPRLAGAHVTEPRLAVLRLLGHGWMLWRAPGGLMRRGLIVVFCWLSMAGFAAAGLRPRWTDLAAFATFVVLGALAVVASGRLGEDLTVPGARRHDLLSTWTVAAAVLLPPFYPAVVSLPLCWLAGRRDPVQPPHLRVFHAAALGIAGFCASSVHLLLSPDRGPFTVDNLVGSGVAVLAFLAAVAVYPVVARLTVTGMRLTVMGMATSDGRESLDSCSGVAAGPARPGWPDRPDRTGVVPSPVIPARTPLRHACRDLVPAQAAEICSSIVVAVLWAANPLLMLAITPPVLLLQRSLLHAELLHAARSDAKTRLANPAYWRQVAEREINRACQVGRPLSVLLVDIDHFKRVNDRFGHLIGDVILIAVADALRAATRPRDLVGRFGGEEFVVLLTEVELENAADVAERIRRQVAGTHCRLEGRPPLSVTVSVGVATHHGPRGDLAGLIARADSALYRAKADGRNRVRLAGPVYSSV</sequence>
<evidence type="ECO:0000313" key="4">
    <source>
        <dbReference type="EMBL" id="ABD10867.1"/>
    </source>
</evidence>
<dbReference type="NCBIfam" id="TIGR00254">
    <property type="entry name" value="GGDEF"/>
    <property type="match status" value="1"/>
</dbReference>
<feature type="region of interest" description="Disordered" evidence="1">
    <location>
        <begin position="40"/>
        <end position="69"/>
    </location>
</feature>
<dbReference type="GO" id="GO:0043709">
    <property type="term" value="P:cell adhesion involved in single-species biofilm formation"/>
    <property type="evidence" value="ECO:0007669"/>
    <property type="project" value="TreeGrafter"/>
</dbReference>
<dbReference type="GO" id="GO:0052621">
    <property type="term" value="F:diguanylate cyclase activity"/>
    <property type="evidence" value="ECO:0007669"/>
    <property type="project" value="TreeGrafter"/>
</dbReference>
<feature type="domain" description="GGDEF" evidence="3">
    <location>
        <begin position="423"/>
        <end position="557"/>
    </location>
</feature>